<protein>
    <submittedName>
        <fullName evidence="2">Uncharacterized protein</fullName>
    </submittedName>
</protein>
<sequence>MTAPPAHASSSRVQPLIALAHLVVAAAAVGVVLVLLYAGTRPNAELEGGYAVVGGMLVLPVLTFAAAAVACAVARSKAPRRSLRLSIALACVELVTAILLAWAAWVAVASYGEFAPWRSPVVVPALLLGAAGTAALAQARRAPRQP</sequence>
<feature type="transmembrane region" description="Helical" evidence="1">
    <location>
        <begin position="85"/>
        <end position="105"/>
    </location>
</feature>
<keyword evidence="3" id="KW-1185">Reference proteome</keyword>
<evidence type="ECO:0000256" key="1">
    <source>
        <dbReference type="SAM" id="Phobius"/>
    </source>
</evidence>
<organism evidence="2 3">
    <name type="scientific">Intrasporangium chromatireducens Q5-1</name>
    <dbReference type="NCBI Taxonomy" id="584657"/>
    <lineage>
        <taxon>Bacteria</taxon>
        <taxon>Bacillati</taxon>
        <taxon>Actinomycetota</taxon>
        <taxon>Actinomycetes</taxon>
        <taxon>Micrococcales</taxon>
        <taxon>Intrasporangiaceae</taxon>
        <taxon>Intrasporangium</taxon>
    </lineage>
</organism>
<proteinExistence type="predicted"/>
<comment type="caution">
    <text evidence="2">The sequence shown here is derived from an EMBL/GenBank/DDBJ whole genome shotgun (WGS) entry which is preliminary data.</text>
</comment>
<feature type="transmembrane region" description="Helical" evidence="1">
    <location>
        <begin position="50"/>
        <end position="73"/>
    </location>
</feature>
<accession>W9GMX5</accession>
<dbReference type="Proteomes" id="UP000019494">
    <property type="component" value="Unassembled WGS sequence"/>
</dbReference>
<reference evidence="3" key="1">
    <citation type="submission" date="2013-08" db="EMBL/GenBank/DDBJ databases">
        <title>Intrasporangium oryzae NRRL B-24470.</title>
        <authorList>
            <person name="Liu H."/>
            <person name="Wang G."/>
        </authorList>
    </citation>
    <scope>NUCLEOTIDE SEQUENCE [LARGE SCALE GENOMIC DNA]</scope>
    <source>
        <strain evidence="3">Q5-1</strain>
    </source>
</reference>
<dbReference type="AlphaFoldDB" id="W9GMX5"/>
<keyword evidence="1" id="KW-1133">Transmembrane helix</keyword>
<dbReference type="RefSeq" id="WP_034718097.1">
    <property type="nucleotide sequence ID" value="NZ_AWQS01000131.1"/>
</dbReference>
<gene>
    <name evidence="2" type="ORF">N864_05935</name>
</gene>
<evidence type="ECO:0000313" key="3">
    <source>
        <dbReference type="Proteomes" id="UP000019494"/>
    </source>
</evidence>
<dbReference type="EMBL" id="AWQS01000131">
    <property type="protein sequence ID" value="EWT05249.1"/>
    <property type="molecule type" value="Genomic_DNA"/>
</dbReference>
<evidence type="ECO:0000313" key="2">
    <source>
        <dbReference type="EMBL" id="EWT05249.1"/>
    </source>
</evidence>
<name>W9GMX5_9MICO</name>
<keyword evidence="1" id="KW-0472">Membrane</keyword>
<feature type="transmembrane region" description="Helical" evidence="1">
    <location>
        <begin position="16"/>
        <end position="38"/>
    </location>
</feature>
<feature type="transmembrane region" description="Helical" evidence="1">
    <location>
        <begin position="117"/>
        <end position="137"/>
    </location>
</feature>
<keyword evidence="1" id="KW-0812">Transmembrane</keyword>